<dbReference type="EMBL" id="JRNJ01000050">
    <property type="protein sequence ID" value="KGF28013.1"/>
    <property type="molecule type" value="Genomic_DNA"/>
</dbReference>
<dbReference type="InterPro" id="IPR011109">
    <property type="entry name" value="DNA_bind_recombinase_dom"/>
</dbReference>
<keyword evidence="3" id="KW-0233">DNA recombination</keyword>
<protein>
    <recommendedName>
        <fullName evidence="11">Serine recombinase</fullName>
    </recommendedName>
</protein>
<evidence type="ECO:0000256" key="2">
    <source>
        <dbReference type="ARBA" id="ARBA00023125"/>
    </source>
</evidence>
<dbReference type="RefSeq" id="WP_036869578.1">
    <property type="nucleotide sequence ID" value="NZ_JRNJ01000050.1"/>
</dbReference>
<gene>
    <name evidence="9" type="ORF">HMPREF2132_04750</name>
</gene>
<dbReference type="Gene3D" id="3.90.1750.20">
    <property type="entry name" value="Putative Large Serine Recombinase, Chain B, Domain 2"/>
    <property type="match status" value="1"/>
</dbReference>
<keyword evidence="1" id="KW-0229">DNA integration</keyword>
<evidence type="ECO:0008006" key="11">
    <source>
        <dbReference type="Google" id="ProtNLM"/>
    </source>
</evidence>
<dbReference type="SMART" id="SM00857">
    <property type="entry name" value="Resolvase"/>
    <property type="match status" value="1"/>
</dbReference>
<reference evidence="9 10" key="1">
    <citation type="submission" date="2014-07" db="EMBL/GenBank/DDBJ databases">
        <authorList>
            <person name="McCorrison J."/>
            <person name="Sanka R."/>
            <person name="Torralba M."/>
            <person name="Gillis M."/>
            <person name="Haft D.H."/>
            <person name="Methe B."/>
            <person name="Sutton G."/>
            <person name="Nelson K.E."/>
        </authorList>
    </citation>
    <scope>NUCLEOTIDE SEQUENCE [LARGE SCALE GENOMIC DNA]</scope>
    <source>
        <strain evidence="9 10">DNF00424</strain>
    </source>
</reference>
<dbReference type="PROSITE" id="PS51737">
    <property type="entry name" value="RECOMBINASE_DNA_BIND"/>
    <property type="match status" value="1"/>
</dbReference>
<dbReference type="GO" id="GO:0015074">
    <property type="term" value="P:DNA integration"/>
    <property type="evidence" value="ECO:0007669"/>
    <property type="project" value="UniProtKB-KW"/>
</dbReference>
<dbReference type="Gene3D" id="3.40.50.1390">
    <property type="entry name" value="Resolvase, N-terminal catalytic domain"/>
    <property type="match status" value="1"/>
</dbReference>
<dbReference type="PANTHER" id="PTHR30461">
    <property type="entry name" value="DNA-INVERTASE FROM LAMBDOID PROPHAGE"/>
    <property type="match status" value="1"/>
</dbReference>
<organism evidence="9 10">
    <name type="scientific">Prevotella histicola JCM 15637 = DNF00424</name>
    <dbReference type="NCBI Taxonomy" id="1236504"/>
    <lineage>
        <taxon>Bacteria</taxon>
        <taxon>Pseudomonadati</taxon>
        <taxon>Bacteroidota</taxon>
        <taxon>Bacteroidia</taxon>
        <taxon>Bacteroidales</taxon>
        <taxon>Prevotellaceae</taxon>
        <taxon>Prevotella</taxon>
    </lineage>
</organism>
<dbReference type="InterPro" id="IPR036162">
    <property type="entry name" value="Resolvase-like_N_sf"/>
</dbReference>
<dbReference type="InterPro" id="IPR050639">
    <property type="entry name" value="SSR_resolvase"/>
</dbReference>
<dbReference type="AlphaFoldDB" id="A0AAW3FFP4"/>
<dbReference type="Pfam" id="PF07508">
    <property type="entry name" value="Recombinase"/>
    <property type="match status" value="1"/>
</dbReference>
<feature type="domain" description="Resolvase/invertase-type recombinase catalytic" evidence="7">
    <location>
        <begin position="2"/>
        <end position="150"/>
    </location>
</feature>
<dbReference type="Proteomes" id="UP000029533">
    <property type="component" value="Unassembled WGS sequence"/>
</dbReference>
<evidence type="ECO:0000256" key="3">
    <source>
        <dbReference type="ARBA" id="ARBA00023172"/>
    </source>
</evidence>
<evidence type="ECO:0000313" key="10">
    <source>
        <dbReference type="Proteomes" id="UP000029533"/>
    </source>
</evidence>
<accession>A0AAW3FFP4</accession>
<evidence type="ECO:0000259" key="8">
    <source>
        <dbReference type="PROSITE" id="PS51737"/>
    </source>
</evidence>
<dbReference type="GO" id="GO:0000150">
    <property type="term" value="F:DNA strand exchange activity"/>
    <property type="evidence" value="ECO:0007669"/>
    <property type="project" value="InterPro"/>
</dbReference>
<keyword evidence="2" id="KW-0238">DNA-binding</keyword>
<dbReference type="Pfam" id="PF00239">
    <property type="entry name" value="Resolvase"/>
    <property type="match status" value="1"/>
</dbReference>
<comment type="caution">
    <text evidence="9">The sequence shown here is derived from an EMBL/GenBank/DDBJ whole genome shotgun (WGS) entry which is preliminary data.</text>
</comment>
<dbReference type="InterPro" id="IPR006119">
    <property type="entry name" value="Resolv_N"/>
</dbReference>
<evidence type="ECO:0000313" key="9">
    <source>
        <dbReference type="EMBL" id="KGF28013.1"/>
    </source>
</evidence>
<dbReference type="PROSITE" id="PS00397">
    <property type="entry name" value="RECOMBINASES_1"/>
    <property type="match status" value="1"/>
</dbReference>
<sequence length="569" mass="65822">MKAVGYIRVSTDHQDLSRQESLIRQYCQKNNYCLIKIIGEKVSGAKKDRKSLAELHILDKSLADILVVSELSRLSREADYANVIFIINNILQNGLDVVFLDEESKVYKAGKSLDIIDIITLAIGAKTAADERMKIATRMKTGKTTKIQIEPYMYTGGTAPYGYKIIDNPLYHGQIDNIPAKRLITEDEYQMSNVRLVFQMVLNGTTLRDIAEHLNKSGTLTKQNKPFCETSISKMIKNPIYNGRRRFKGLPLVIKKIISDEDWNKAQICVSQNKLFKDIATSNFNPLKGIVFCPCGYALMLHQMSPRSGQKYYVLACCRKNNKEYRKKCRNMGIKSDVLFKSVWNCVKRSLTLTEYSEKSNKKSEQINTIITQLNQQLVNNHKSMDNIKEEMRHIENAIIKVSDIPSLVDKYKIDYKKKQDEISSKEDSNKAIEEEITKNKQQLERIQKSQAYKQLHDMTDKEKSEIYKNVLDRVVYYSETMFTGFIVIDYKNGLQNIVVSKRHYNNLTLLLPTTFKFNKETRKVVIPLHKHDAKQPYNLDFIKEQEFSLAELSSSYDLEEWKINIDDK</sequence>
<feature type="domain" description="Recombinase" evidence="8">
    <location>
        <begin position="160"/>
        <end position="276"/>
    </location>
</feature>
<name>A0AAW3FFP4_9BACT</name>
<feature type="coiled-coil region" evidence="6">
    <location>
        <begin position="416"/>
        <end position="450"/>
    </location>
</feature>
<dbReference type="SUPFAM" id="SSF53041">
    <property type="entry name" value="Resolvase-like"/>
    <property type="match status" value="1"/>
</dbReference>
<feature type="active site" description="O-(5'-phospho-DNA)-serine intermediate" evidence="4 5">
    <location>
        <position position="10"/>
    </location>
</feature>
<dbReference type="CDD" id="cd03768">
    <property type="entry name" value="SR_ResInv"/>
    <property type="match status" value="1"/>
</dbReference>
<keyword evidence="6" id="KW-0175">Coiled coil</keyword>
<evidence type="ECO:0000256" key="5">
    <source>
        <dbReference type="PROSITE-ProRule" id="PRU10137"/>
    </source>
</evidence>
<evidence type="ECO:0000256" key="4">
    <source>
        <dbReference type="PIRSR" id="PIRSR606118-50"/>
    </source>
</evidence>
<proteinExistence type="predicted"/>
<dbReference type="GO" id="GO:0003677">
    <property type="term" value="F:DNA binding"/>
    <property type="evidence" value="ECO:0007669"/>
    <property type="project" value="UniProtKB-KW"/>
</dbReference>
<dbReference type="PROSITE" id="PS51736">
    <property type="entry name" value="RECOMBINASES_3"/>
    <property type="match status" value="1"/>
</dbReference>
<evidence type="ECO:0000259" key="7">
    <source>
        <dbReference type="PROSITE" id="PS51736"/>
    </source>
</evidence>
<dbReference type="PANTHER" id="PTHR30461:SF2">
    <property type="entry name" value="SERINE RECOMBINASE PINE-RELATED"/>
    <property type="match status" value="1"/>
</dbReference>
<evidence type="ECO:0000256" key="6">
    <source>
        <dbReference type="SAM" id="Coils"/>
    </source>
</evidence>
<dbReference type="InterPro" id="IPR006118">
    <property type="entry name" value="Recombinase_CS"/>
</dbReference>
<dbReference type="InterPro" id="IPR038109">
    <property type="entry name" value="DNA_bind_recomb_sf"/>
</dbReference>
<evidence type="ECO:0000256" key="1">
    <source>
        <dbReference type="ARBA" id="ARBA00022908"/>
    </source>
</evidence>